<keyword evidence="3 4" id="KW-0143">Chaperone</keyword>
<dbReference type="AlphaFoldDB" id="A0A4R2KYT8"/>
<evidence type="ECO:0000256" key="2">
    <source>
        <dbReference type="ARBA" id="ARBA00022988"/>
    </source>
</evidence>
<accession>A0A4R2KYT8</accession>
<comment type="subcellular location">
    <subcellularLocation>
        <location evidence="4">Cytoplasm</location>
    </subcellularLocation>
</comment>
<dbReference type="Proteomes" id="UP000295765">
    <property type="component" value="Unassembled WGS sequence"/>
</dbReference>
<protein>
    <recommendedName>
        <fullName evidence="4">Urease accessory protein UreD</fullName>
    </recommendedName>
</protein>
<comment type="caution">
    <text evidence="5">The sequence shown here is derived from an EMBL/GenBank/DDBJ whole genome shotgun (WGS) entry which is preliminary data.</text>
</comment>
<comment type="subunit">
    <text evidence="4">UreD, UreF and UreG form a complex that acts as a GTP-hydrolysis-dependent molecular chaperone, activating the urease apoprotein by helping to assemble the nickel containing metallocenter of UreC. The UreE protein probably delivers the nickel.</text>
</comment>
<sequence length="284" mass="29964">MRGLPAAAPDTGWRARLDLGFAPTPGPQARRTRLVRAEHSGPLQVQRPFYPERDGTCHVVILHPPGGVVGGDRLRLDAALAGDCGALLTTPSAARFYRSAGAAAVQEQTFRVAPGAGLEWLPQETILFEGARVTTTTRIELAGDARCLAWEITCLGRPAAGEGFARGALDQHIELWRDGAPLYLERSRVAGGSEAQAAAWGFGGEAVCATLLATVDAADACDAAREALGDTAGRCAATQCDGLLLLRYRGPSAAEARARFIAVWQALRPAVLGKAAVLPRIWHS</sequence>
<evidence type="ECO:0000256" key="3">
    <source>
        <dbReference type="ARBA" id="ARBA00023186"/>
    </source>
</evidence>
<dbReference type="PANTHER" id="PTHR33643:SF1">
    <property type="entry name" value="UREASE ACCESSORY PROTEIN D"/>
    <property type="match status" value="1"/>
</dbReference>
<comment type="similarity">
    <text evidence="1 4">Belongs to the UreD family.</text>
</comment>
<keyword evidence="4" id="KW-0963">Cytoplasm</keyword>
<dbReference type="InterPro" id="IPR002669">
    <property type="entry name" value="UreD"/>
</dbReference>
<gene>
    <name evidence="4" type="primary">ureD</name>
    <name evidence="5" type="ORF">EV699_1297</name>
</gene>
<dbReference type="PANTHER" id="PTHR33643">
    <property type="entry name" value="UREASE ACCESSORY PROTEIN D"/>
    <property type="match status" value="1"/>
</dbReference>
<organism evidence="5 6">
    <name type="scientific">Plasticicumulans lactativorans</name>
    <dbReference type="NCBI Taxonomy" id="1133106"/>
    <lineage>
        <taxon>Bacteria</taxon>
        <taxon>Pseudomonadati</taxon>
        <taxon>Pseudomonadota</taxon>
        <taxon>Gammaproteobacteria</taxon>
        <taxon>Candidatus Competibacteraceae</taxon>
        <taxon>Plasticicumulans</taxon>
    </lineage>
</organism>
<dbReference type="HAMAP" id="MF_01384">
    <property type="entry name" value="UreD"/>
    <property type="match status" value="1"/>
</dbReference>
<dbReference type="RefSeq" id="WP_132545575.1">
    <property type="nucleotide sequence ID" value="NZ_SLWY01000029.1"/>
</dbReference>
<reference evidence="5 6" key="1">
    <citation type="submission" date="2019-03" db="EMBL/GenBank/DDBJ databases">
        <title>Genomic Encyclopedia of Type Strains, Phase IV (KMG-IV): sequencing the most valuable type-strain genomes for metagenomic binning, comparative biology and taxonomic classification.</title>
        <authorList>
            <person name="Goeker M."/>
        </authorList>
    </citation>
    <scope>NUCLEOTIDE SEQUENCE [LARGE SCALE GENOMIC DNA]</scope>
    <source>
        <strain evidence="5 6">DSM 25287</strain>
    </source>
</reference>
<dbReference type="EMBL" id="SLWY01000029">
    <property type="protein sequence ID" value="TCO76526.1"/>
    <property type="molecule type" value="Genomic_DNA"/>
</dbReference>
<evidence type="ECO:0000313" key="6">
    <source>
        <dbReference type="Proteomes" id="UP000295765"/>
    </source>
</evidence>
<dbReference type="GO" id="GO:0005737">
    <property type="term" value="C:cytoplasm"/>
    <property type="evidence" value="ECO:0007669"/>
    <property type="project" value="UniProtKB-SubCell"/>
</dbReference>
<evidence type="ECO:0000256" key="4">
    <source>
        <dbReference type="HAMAP-Rule" id="MF_01384"/>
    </source>
</evidence>
<dbReference type="OrthoDB" id="9798842at2"/>
<proteinExistence type="inferred from homology"/>
<dbReference type="Pfam" id="PF01774">
    <property type="entry name" value="UreD"/>
    <property type="match status" value="1"/>
</dbReference>
<dbReference type="GO" id="GO:0016151">
    <property type="term" value="F:nickel cation binding"/>
    <property type="evidence" value="ECO:0007669"/>
    <property type="project" value="UniProtKB-UniRule"/>
</dbReference>
<keyword evidence="2 4" id="KW-0996">Nickel insertion</keyword>
<name>A0A4R2KYT8_9GAMM</name>
<keyword evidence="6" id="KW-1185">Reference proteome</keyword>
<evidence type="ECO:0000256" key="1">
    <source>
        <dbReference type="ARBA" id="ARBA00007177"/>
    </source>
</evidence>
<evidence type="ECO:0000313" key="5">
    <source>
        <dbReference type="EMBL" id="TCO76526.1"/>
    </source>
</evidence>
<comment type="function">
    <text evidence="4">Required for maturation of urease via the functional incorporation of the urease nickel metallocenter.</text>
</comment>